<evidence type="ECO:0000313" key="3">
    <source>
        <dbReference type="EMBL" id="KAG2230636.1"/>
    </source>
</evidence>
<dbReference type="AlphaFoldDB" id="A0A8H7SKE1"/>
<dbReference type="Proteomes" id="UP000613177">
    <property type="component" value="Unassembled WGS sequence"/>
</dbReference>
<dbReference type="InterPro" id="IPR036249">
    <property type="entry name" value="Thioredoxin-like_sf"/>
</dbReference>
<dbReference type="EMBL" id="JAEPRE010000191">
    <property type="protein sequence ID" value="KAG2230636.1"/>
    <property type="molecule type" value="Genomic_DNA"/>
</dbReference>
<evidence type="ECO:0000259" key="1">
    <source>
        <dbReference type="Pfam" id="PF03190"/>
    </source>
</evidence>
<feature type="domain" description="Spermatogenesis-associated protein 20-like TRX" evidence="1">
    <location>
        <begin position="5"/>
        <end position="152"/>
    </location>
</feature>
<dbReference type="GO" id="GO:0005975">
    <property type="term" value="P:carbohydrate metabolic process"/>
    <property type="evidence" value="ECO:0007669"/>
    <property type="project" value="InterPro"/>
</dbReference>
<dbReference type="SUPFAM" id="SSF52833">
    <property type="entry name" value="Thioredoxin-like"/>
    <property type="match status" value="1"/>
</dbReference>
<dbReference type="InterPro" id="IPR012878">
    <property type="entry name" value="Beta-AFase-like_GH127_cat"/>
</dbReference>
<dbReference type="Pfam" id="PF03190">
    <property type="entry name" value="Thioredox_DsbH"/>
    <property type="match status" value="1"/>
</dbReference>
<sequence>MSRFTNRLVKEKSPYLLVDWFPWGEEAFEKARRENKPIFLSVGYSTCHWCHVMEHESFENENVASVMNEYYVNVKDKLYMTYIQLTSGTGGWPMSVFLTPELNPFFGASYFPPEDQHGRPGFKTLLTRIHTLWETDPQKIKTSGESMTNQLKSYIQTKPISDKKELNPIEVADETYDHFVNSFDSVYGGFGPAPKFPTPVQLQFLIDYYMYNRQNTNKSVHAQKALDMALFTLKKIAAGGIHDHIGSGFHRYSTDKKWHIPHFEKMLYDQAQLLSLYSSAYQITGEALFANVTQDIICYVSRDLQHTSGGFYSAEDADSLPTRDSNKKLEGAFCVWEEYELIRILDPLDAHVFSIHYGCRKQGNVDSAQDPQKELVNKNVLMETGSIEDTAKTANMTPTEVIRILNSSKSKLWDYRSHVRPKPHRDEKILTSWNGLMITGLVHAYEALQDRNILQLAINAAEFIYRELYNPITHTVLRSYCQGPSDIEGFIDDYSDLIQALLDLYEATFDERWIQWAYELQEKQNDLFYDTESGGYFNVTKHDKTILVRMKEEQDGAEPSANSVSLRNLVRLASLLELPEYSSKAQSTVNAFKLSLSKFPFAIPALVAAFMLVSNGLKEIVLAGDPTDSRMREFEKIVSRVFLPNKLVALAIGHGFIAQHNSIIRQIGEQKRNVKEPTAYICENFTCGLPVYDVEQLKQKLM</sequence>
<dbReference type="PANTHER" id="PTHR42899">
    <property type="entry name" value="SPERMATOGENESIS-ASSOCIATED PROTEIN 20"/>
    <property type="match status" value="1"/>
</dbReference>
<dbReference type="SUPFAM" id="SSF48208">
    <property type="entry name" value="Six-hairpin glycosidases"/>
    <property type="match status" value="1"/>
</dbReference>
<dbReference type="InterPro" id="IPR008928">
    <property type="entry name" value="6-hairpin_glycosidase_sf"/>
</dbReference>
<proteinExistence type="predicted"/>
<dbReference type="InterPro" id="IPR004879">
    <property type="entry name" value="Ssp411-like_TRX"/>
</dbReference>
<accession>A0A8H7SKE1</accession>
<gene>
    <name evidence="3" type="ORF">INT48_005904</name>
</gene>
<dbReference type="PIRSF" id="PIRSF006402">
    <property type="entry name" value="UCP006402_thioredoxin"/>
    <property type="match status" value="1"/>
</dbReference>
<evidence type="ECO:0008006" key="5">
    <source>
        <dbReference type="Google" id="ProtNLM"/>
    </source>
</evidence>
<evidence type="ECO:0000313" key="4">
    <source>
        <dbReference type="Proteomes" id="UP000613177"/>
    </source>
</evidence>
<dbReference type="Pfam" id="PF07944">
    <property type="entry name" value="Beta-AFase-like_GH127_cat"/>
    <property type="match status" value="1"/>
</dbReference>
<organism evidence="3 4">
    <name type="scientific">Thamnidium elegans</name>
    <dbReference type="NCBI Taxonomy" id="101142"/>
    <lineage>
        <taxon>Eukaryota</taxon>
        <taxon>Fungi</taxon>
        <taxon>Fungi incertae sedis</taxon>
        <taxon>Mucoromycota</taxon>
        <taxon>Mucoromycotina</taxon>
        <taxon>Mucoromycetes</taxon>
        <taxon>Mucorales</taxon>
        <taxon>Mucorineae</taxon>
        <taxon>Mucoraceae</taxon>
        <taxon>Thamnidium</taxon>
    </lineage>
</organism>
<dbReference type="Gene3D" id="3.40.30.10">
    <property type="entry name" value="Glutaredoxin"/>
    <property type="match status" value="1"/>
</dbReference>
<feature type="domain" description="Non-reducing end beta-L-arabinofuranosidase-like GH127 catalytic" evidence="2">
    <location>
        <begin position="436"/>
        <end position="524"/>
    </location>
</feature>
<comment type="caution">
    <text evidence="3">The sequence shown here is derived from an EMBL/GenBank/DDBJ whole genome shotgun (WGS) entry which is preliminary data.</text>
</comment>
<evidence type="ECO:0000259" key="2">
    <source>
        <dbReference type="Pfam" id="PF07944"/>
    </source>
</evidence>
<reference evidence="3" key="1">
    <citation type="submission" date="2021-01" db="EMBL/GenBank/DDBJ databases">
        <title>Metabolic potential, ecology and presence of endohyphal bacteria is reflected in genomic diversity of Mucoromycotina.</title>
        <authorList>
            <person name="Muszewska A."/>
            <person name="Okrasinska A."/>
            <person name="Steczkiewicz K."/>
            <person name="Drgas O."/>
            <person name="Orlowska M."/>
            <person name="Perlinska-Lenart U."/>
            <person name="Aleksandrzak-Piekarczyk T."/>
            <person name="Szatraj K."/>
            <person name="Zielenkiewicz U."/>
            <person name="Pilsyk S."/>
            <person name="Malc E."/>
            <person name="Mieczkowski P."/>
            <person name="Kruszewska J.S."/>
            <person name="Biernat P."/>
            <person name="Pawlowska J."/>
        </authorList>
    </citation>
    <scope>NUCLEOTIDE SEQUENCE</scope>
    <source>
        <strain evidence="3">WA0000018081</strain>
    </source>
</reference>
<protein>
    <recommendedName>
        <fullName evidence="5">Spermatogenesis-associated protein 20</fullName>
    </recommendedName>
</protein>
<dbReference type="CDD" id="cd02955">
    <property type="entry name" value="SSP411"/>
    <property type="match status" value="1"/>
</dbReference>
<dbReference type="InterPro" id="IPR024705">
    <property type="entry name" value="Ssp411"/>
</dbReference>
<name>A0A8H7SKE1_9FUNG</name>
<keyword evidence="4" id="KW-1185">Reference proteome</keyword>
<dbReference type="PANTHER" id="PTHR42899:SF1">
    <property type="entry name" value="SPERMATOGENESIS-ASSOCIATED PROTEIN 20"/>
    <property type="match status" value="1"/>
</dbReference>